<dbReference type="RefSeq" id="XP_059605944.1">
    <property type="nucleotide sequence ID" value="XM_059745997.1"/>
</dbReference>
<keyword evidence="4 5" id="KW-0472">Membrane</keyword>
<dbReference type="AlphaFoldDB" id="A0AAJ8E3X2"/>
<evidence type="ECO:0000256" key="2">
    <source>
        <dbReference type="ARBA" id="ARBA00022692"/>
    </source>
</evidence>
<dbReference type="InterPro" id="IPR036259">
    <property type="entry name" value="MFS_trans_sf"/>
</dbReference>
<dbReference type="SUPFAM" id="SSF103473">
    <property type="entry name" value="MFS general substrate transporter"/>
    <property type="match status" value="1"/>
</dbReference>
<dbReference type="PANTHER" id="PTHR23501">
    <property type="entry name" value="MAJOR FACILITATOR SUPERFAMILY"/>
    <property type="match status" value="1"/>
</dbReference>
<keyword evidence="2 5" id="KW-0812">Transmembrane</keyword>
<protein>
    <recommendedName>
        <fullName evidence="7">Major facilitator superfamily (MFS) profile domain-containing protein</fullName>
    </recommendedName>
</protein>
<dbReference type="KEGG" id="ang:An02g00420"/>
<sequence length="459" mass="48440">MGQYDVTESDVDSDEQGWDGGMKGARLFFGGTGYGLEGTIVSTSLVAITDDLRGFGRSSWIITSYLLTYAAGDIWGVKPMLLVSLAIFTAFSDLPFPNSTPSDYADYWPESYAEHFKALELQHYAAVTGLSGVVFSLGLVLGPLFGGAIAEDGNWRWVDFLGAFLVLAASVFIVAALQEVAPKSTRTYLPANVALAIVDKSPVHGDYTVCLACFTRLMNGDILTSGLDILSGSLTTGLSMTVSIVEIPQRFQVVNGSSPIGAGVKLLAFAVSVPAGMMFCSILTGRLPVPLVYVGIGGVIMQVVGFFLFSEIKPETHIWPGQFGYLVLSGLGTGLGVAVFYLMLPLVVAVTDQSIALGTGFQLRMLGGALGIAAATAILHSHTRSGLSALLPSDEHADEDGWGFLSCPVPRLGACVETAKCANCQTMNAVPVGIRLSTACAGKVRKENDFRTDSLSLAE</sequence>
<evidence type="ECO:0000256" key="4">
    <source>
        <dbReference type="ARBA" id="ARBA00023136"/>
    </source>
</evidence>
<dbReference type="PANTHER" id="PTHR23501:SF43">
    <property type="entry name" value="MULTIDRUG TRANSPORTER, PUTATIVE (AFU_ORTHOLOGUE AFUA_6G03040)-RELATED"/>
    <property type="match status" value="1"/>
</dbReference>
<evidence type="ECO:0000256" key="5">
    <source>
        <dbReference type="SAM" id="Phobius"/>
    </source>
</evidence>
<dbReference type="Gene3D" id="1.20.1250.20">
    <property type="entry name" value="MFS general substrate transporter like domains"/>
    <property type="match status" value="1"/>
</dbReference>
<dbReference type="GeneID" id="4978523"/>
<evidence type="ECO:0000313" key="6">
    <source>
        <dbReference type="RefSeq" id="XP_059605944.1"/>
    </source>
</evidence>
<dbReference type="Pfam" id="PF07690">
    <property type="entry name" value="MFS_1"/>
    <property type="match status" value="1"/>
</dbReference>
<comment type="subcellular location">
    <subcellularLocation>
        <location evidence="1">Membrane</location>
        <topology evidence="1">Multi-pass membrane protein</topology>
    </subcellularLocation>
</comment>
<name>A0AAJ8E3X2_ASPNG</name>
<keyword evidence="3 5" id="KW-1133">Transmembrane helix</keyword>
<proteinExistence type="predicted"/>
<evidence type="ECO:0008006" key="7">
    <source>
        <dbReference type="Google" id="ProtNLM"/>
    </source>
</evidence>
<feature type="transmembrane region" description="Helical" evidence="5">
    <location>
        <begin position="361"/>
        <end position="379"/>
    </location>
</feature>
<feature type="transmembrane region" description="Helical" evidence="5">
    <location>
        <begin position="291"/>
        <end position="311"/>
    </location>
</feature>
<feature type="transmembrane region" description="Helical" evidence="5">
    <location>
        <begin position="266"/>
        <end position="285"/>
    </location>
</feature>
<dbReference type="VEuPathDB" id="FungiDB:An02g00420"/>
<reference evidence="6" key="2">
    <citation type="submission" date="2025-08" db="UniProtKB">
        <authorList>
            <consortium name="RefSeq"/>
        </authorList>
    </citation>
    <scope>IDENTIFICATION</scope>
</reference>
<accession>A0AAJ8E3X2</accession>
<dbReference type="InterPro" id="IPR011701">
    <property type="entry name" value="MFS"/>
</dbReference>
<dbReference type="GO" id="GO:0016020">
    <property type="term" value="C:membrane"/>
    <property type="evidence" value="ECO:0007669"/>
    <property type="project" value="UniProtKB-SubCell"/>
</dbReference>
<evidence type="ECO:0000256" key="3">
    <source>
        <dbReference type="ARBA" id="ARBA00022989"/>
    </source>
</evidence>
<feature type="transmembrane region" description="Helical" evidence="5">
    <location>
        <begin position="323"/>
        <end position="349"/>
    </location>
</feature>
<feature type="transmembrane region" description="Helical" evidence="5">
    <location>
        <begin position="157"/>
        <end position="177"/>
    </location>
</feature>
<reference evidence="6" key="1">
    <citation type="submission" date="2025-02" db="EMBL/GenBank/DDBJ databases">
        <authorList>
            <consortium name="NCBI Genome Project"/>
        </authorList>
    </citation>
    <scope>NUCLEOTIDE SEQUENCE</scope>
</reference>
<feature type="transmembrane region" description="Helical" evidence="5">
    <location>
        <begin position="124"/>
        <end position="145"/>
    </location>
</feature>
<organism evidence="6">
    <name type="scientific">Aspergillus niger</name>
    <dbReference type="NCBI Taxonomy" id="5061"/>
    <lineage>
        <taxon>Eukaryota</taxon>
        <taxon>Fungi</taxon>
        <taxon>Dikarya</taxon>
        <taxon>Ascomycota</taxon>
        <taxon>Pezizomycotina</taxon>
        <taxon>Eurotiomycetes</taxon>
        <taxon>Eurotiomycetidae</taxon>
        <taxon>Eurotiales</taxon>
        <taxon>Aspergillaceae</taxon>
        <taxon>Aspergillus</taxon>
        <taxon>Aspergillus subgen. Circumdati</taxon>
    </lineage>
</organism>
<evidence type="ECO:0000256" key="1">
    <source>
        <dbReference type="ARBA" id="ARBA00004141"/>
    </source>
</evidence>
<gene>
    <name evidence="6" type="ORF">An02g00420</name>
</gene>